<evidence type="ECO:0000313" key="5">
    <source>
        <dbReference type="EMBL" id="MBF2734596.1"/>
    </source>
</evidence>
<dbReference type="SUPFAM" id="SSF53187">
    <property type="entry name" value="Zn-dependent exopeptidases"/>
    <property type="match status" value="1"/>
</dbReference>
<protein>
    <recommendedName>
        <fullName evidence="2">N-acetylmuramoyl-L-alanine amidase</fullName>
        <ecNumber evidence="2">3.5.1.28</ecNumber>
    </recommendedName>
</protein>
<dbReference type="GO" id="GO:0009253">
    <property type="term" value="P:peptidoglycan catabolic process"/>
    <property type="evidence" value="ECO:0007669"/>
    <property type="project" value="InterPro"/>
</dbReference>
<keyword evidence="3" id="KW-0378">Hydrolase</keyword>
<dbReference type="AlphaFoldDB" id="A0A930UF26"/>
<comment type="catalytic activity">
    <reaction evidence="1">
        <text>Hydrolyzes the link between N-acetylmuramoyl residues and L-amino acid residues in certain cell-wall glycopeptides.</text>
        <dbReference type="EC" id="3.5.1.28"/>
    </reaction>
</comment>
<dbReference type="PANTHER" id="PTHR30404">
    <property type="entry name" value="N-ACETYLMURAMOYL-L-ALANINE AMIDASE"/>
    <property type="match status" value="1"/>
</dbReference>
<organism evidence="5 6">
    <name type="scientific">Candidatus Amphirhobacter heronislandensis</name>
    <dbReference type="NCBI Taxonomy" id="1732024"/>
    <lineage>
        <taxon>Bacteria</taxon>
        <taxon>Pseudomonadati</taxon>
        <taxon>Pseudomonadota</taxon>
        <taxon>Gammaproteobacteria</taxon>
        <taxon>Candidatus Tethybacterales</taxon>
        <taxon>Candidatus Tethybacteraceae</taxon>
        <taxon>Candidatus Amphirhobacter</taxon>
    </lineage>
</organism>
<comment type="caution">
    <text evidence="5">The sequence shown here is derived from an EMBL/GenBank/DDBJ whole genome shotgun (WGS) entry which is preliminary data.</text>
</comment>
<gene>
    <name evidence="5" type="ORF">ISN26_00625</name>
</gene>
<reference evidence="5" key="1">
    <citation type="submission" date="2020-10" db="EMBL/GenBank/DDBJ databases">
        <title>An improved Amphimedon queenslandica hologenome assembly reveals how three proteobacterial symbionts can extend the metabolic phenotypic of their marine sponge host.</title>
        <authorList>
            <person name="Degnan B."/>
            <person name="Degnan S."/>
            <person name="Xiang X."/>
        </authorList>
    </citation>
    <scope>NUCLEOTIDE SEQUENCE</scope>
    <source>
        <strain evidence="5">AqS2</strain>
    </source>
</reference>
<dbReference type="PANTHER" id="PTHR30404:SF0">
    <property type="entry name" value="N-ACETYLMURAMOYL-L-ALANINE AMIDASE AMIC"/>
    <property type="match status" value="1"/>
</dbReference>
<dbReference type="EMBL" id="JADHEI010000009">
    <property type="protein sequence ID" value="MBF2734596.1"/>
    <property type="molecule type" value="Genomic_DNA"/>
</dbReference>
<evidence type="ECO:0000256" key="3">
    <source>
        <dbReference type="ARBA" id="ARBA00022801"/>
    </source>
</evidence>
<accession>A0A930UF26</accession>
<dbReference type="Gene3D" id="3.40.630.40">
    <property type="entry name" value="Zn-dependent exopeptidases"/>
    <property type="match status" value="1"/>
</dbReference>
<sequence length="112" mass="12355">MEENRKEAPSLCLDLSADVSDKIGRGIKERLGRIEGHALHNRADYVHEARFAVLYPRPDRGCGPAVLVEIGFMSNPVDLRNLQRPVFREQAAQAIAEAVIEYAATQADQGAL</sequence>
<dbReference type="InterPro" id="IPR050695">
    <property type="entry name" value="N-acetylmuramoyl_amidase_3"/>
</dbReference>
<dbReference type="GO" id="GO:0008745">
    <property type="term" value="F:N-acetylmuramoyl-L-alanine amidase activity"/>
    <property type="evidence" value="ECO:0007669"/>
    <property type="project" value="UniProtKB-EC"/>
</dbReference>
<evidence type="ECO:0000313" key="6">
    <source>
        <dbReference type="Proteomes" id="UP000604381"/>
    </source>
</evidence>
<keyword evidence="6" id="KW-1185">Reference proteome</keyword>
<evidence type="ECO:0000256" key="2">
    <source>
        <dbReference type="ARBA" id="ARBA00011901"/>
    </source>
</evidence>
<feature type="domain" description="MurNAc-LAA" evidence="4">
    <location>
        <begin position="1"/>
        <end position="100"/>
    </location>
</feature>
<dbReference type="GO" id="GO:0030288">
    <property type="term" value="C:outer membrane-bounded periplasmic space"/>
    <property type="evidence" value="ECO:0007669"/>
    <property type="project" value="TreeGrafter"/>
</dbReference>
<evidence type="ECO:0000256" key="1">
    <source>
        <dbReference type="ARBA" id="ARBA00001561"/>
    </source>
</evidence>
<proteinExistence type="predicted"/>
<evidence type="ECO:0000259" key="4">
    <source>
        <dbReference type="SMART" id="SM00646"/>
    </source>
</evidence>
<dbReference type="EC" id="3.5.1.28" evidence="2"/>
<dbReference type="Pfam" id="PF01520">
    <property type="entry name" value="Amidase_3"/>
    <property type="match status" value="1"/>
</dbReference>
<dbReference type="Proteomes" id="UP000604381">
    <property type="component" value="Unassembled WGS sequence"/>
</dbReference>
<dbReference type="InterPro" id="IPR002508">
    <property type="entry name" value="MurNAc-LAA_cat"/>
</dbReference>
<name>A0A930UF26_9GAMM</name>
<dbReference type="SMART" id="SM00646">
    <property type="entry name" value="Ami_3"/>
    <property type="match status" value="1"/>
</dbReference>